<dbReference type="EMBL" id="CP032125">
    <property type="protein sequence ID" value="AXX97510.1"/>
    <property type="molecule type" value="Genomic_DNA"/>
</dbReference>
<sequence length="114" mass="13286">MLHQMPADELGHVRKEIQALRAREIELRKCFTDECDDGVFEGCEYDVEVKYRKRRVLARNRLPSDILNDPKYFDIRLAPVVRVVKRKEQRLPLGFGPAGMIAAQDNFDVVEAWN</sequence>
<dbReference type="AlphaFoldDB" id="A0A347UF82"/>
<evidence type="ECO:0000313" key="2">
    <source>
        <dbReference type="Proteomes" id="UP000261704"/>
    </source>
</evidence>
<proteinExistence type="predicted"/>
<accession>A0A347UF82</accession>
<dbReference type="KEGG" id="pamo:BAR1_05910"/>
<evidence type="ECO:0000313" key="1">
    <source>
        <dbReference type="EMBL" id="AXX97510.1"/>
    </source>
</evidence>
<organism evidence="1 2">
    <name type="scientific">Profundibacter amoris</name>
    <dbReference type="NCBI Taxonomy" id="2171755"/>
    <lineage>
        <taxon>Bacteria</taxon>
        <taxon>Pseudomonadati</taxon>
        <taxon>Pseudomonadota</taxon>
        <taxon>Alphaproteobacteria</taxon>
        <taxon>Rhodobacterales</taxon>
        <taxon>Paracoccaceae</taxon>
        <taxon>Profundibacter</taxon>
    </lineage>
</organism>
<reference evidence="1 2" key="1">
    <citation type="submission" date="2018-09" db="EMBL/GenBank/DDBJ databases">
        <title>Profundibacter amoris BAR1 gen. nov., sp. nov., a new member of the Roseobacter clade isolated at Lokis Castle Vent Field on the Arctic Mid-Oceanic Ridge.</title>
        <authorList>
            <person name="Le Moine Bauer S."/>
            <person name="Sjoeberg A.G."/>
            <person name="L'Haridon S."/>
            <person name="Stokke R."/>
            <person name="Roalkvam I."/>
            <person name="Steen I.H."/>
            <person name="Dahle H."/>
        </authorList>
    </citation>
    <scope>NUCLEOTIDE SEQUENCE [LARGE SCALE GENOMIC DNA]</scope>
    <source>
        <strain evidence="1 2">BAR1</strain>
    </source>
</reference>
<dbReference type="RefSeq" id="WP_118942167.1">
    <property type="nucleotide sequence ID" value="NZ_CP032125.1"/>
</dbReference>
<gene>
    <name evidence="1" type="ORF">BAR1_05910</name>
</gene>
<protein>
    <submittedName>
        <fullName evidence="1">Uncharacterized protein</fullName>
    </submittedName>
</protein>
<name>A0A347UF82_9RHOB</name>
<keyword evidence="2" id="KW-1185">Reference proteome</keyword>
<dbReference type="OrthoDB" id="7689895at2"/>
<dbReference type="Proteomes" id="UP000261704">
    <property type="component" value="Chromosome"/>
</dbReference>